<accession>A0A1Y2D9Z7</accession>
<evidence type="ECO:0000313" key="1">
    <source>
        <dbReference type="EMBL" id="ORY56090.1"/>
    </source>
</evidence>
<comment type="caution">
    <text evidence="1">The sequence shown here is derived from an EMBL/GenBank/DDBJ whole genome shotgun (WGS) entry which is preliminary data.</text>
</comment>
<dbReference type="RefSeq" id="XP_040709936.1">
    <property type="nucleotide sequence ID" value="XM_040853461.1"/>
</dbReference>
<reference evidence="1 2" key="1">
    <citation type="submission" date="2016-07" db="EMBL/GenBank/DDBJ databases">
        <title>Pervasive Adenine N6-methylation of Active Genes in Fungi.</title>
        <authorList>
            <consortium name="DOE Joint Genome Institute"/>
            <person name="Mondo S.J."/>
            <person name="Dannebaum R.O."/>
            <person name="Kuo R.C."/>
            <person name="Labutti K."/>
            <person name="Haridas S."/>
            <person name="Kuo A."/>
            <person name="Salamov A."/>
            <person name="Ahrendt S.R."/>
            <person name="Lipzen A."/>
            <person name="Sullivan W."/>
            <person name="Andreopoulos W.B."/>
            <person name="Clum A."/>
            <person name="Lindquist E."/>
            <person name="Daum C."/>
            <person name="Ramamoorthy G.K."/>
            <person name="Gryganskyi A."/>
            <person name="Culley D."/>
            <person name="Magnuson J.K."/>
            <person name="James T.Y."/>
            <person name="O'Malley M.A."/>
            <person name="Stajich J.E."/>
            <person name="Spatafora J.W."/>
            <person name="Visel A."/>
            <person name="Grigoriev I.V."/>
        </authorList>
    </citation>
    <scope>NUCLEOTIDE SEQUENCE [LARGE SCALE GENOMIC DNA]</scope>
    <source>
        <strain evidence="1 2">CBS 129021</strain>
    </source>
</reference>
<dbReference type="InParanoid" id="A0A1Y2D9Z7"/>
<keyword evidence="2" id="KW-1185">Reference proteome</keyword>
<dbReference type="GeneID" id="63769673"/>
<gene>
    <name evidence="1" type="ORF">BCR38DRAFT_119772</name>
</gene>
<name>A0A1Y2D9Z7_9PEZI</name>
<evidence type="ECO:0000313" key="2">
    <source>
        <dbReference type="Proteomes" id="UP000193689"/>
    </source>
</evidence>
<proteinExistence type="predicted"/>
<protein>
    <submittedName>
        <fullName evidence="1">Uncharacterized protein</fullName>
    </submittedName>
</protein>
<sequence length="151" mass="16660">MCSVNVVACRYVLISPAWIHEQILNLEKISSFARSKGLYAVRSPHGIVYFDPFPTFSTTAMRTTKELVSSKFSLFSSFPKPPSPNTNRHFLIPRQNSNMKTKQKYSVNPISHDAAPACVPAKPRSSRTASERTPAAEMAVRLSCASALTAI</sequence>
<dbReference type="AlphaFoldDB" id="A0A1Y2D9Z7"/>
<dbReference type="EMBL" id="MCFJ01000024">
    <property type="protein sequence ID" value="ORY56090.1"/>
    <property type="molecule type" value="Genomic_DNA"/>
</dbReference>
<dbReference type="Proteomes" id="UP000193689">
    <property type="component" value="Unassembled WGS sequence"/>
</dbReference>
<organism evidence="1 2">
    <name type="scientific">Pseudomassariella vexata</name>
    <dbReference type="NCBI Taxonomy" id="1141098"/>
    <lineage>
        <taxon>Eukaryota</taxon>
        <taxon>Fungi</taxon>
        <taxon>Dikarya</taxon>
        <taxon>Ascomycota</taxon>
        <taxon>Pezizomycotina</taxon>
        <taxon>Sordariomycetes</taxon>
        <taxon>Xylariomycetidae</taxon>
        <taxon>Amphisphaeriales</taxon>
        <taxon>Pseudomassariaceae</taxon>
        <taxon>Pseudomassariella</taxon>
    </lineage>
</organism>